<sequence>MKKSVIEKITQLLSSNIEKEFNIEITINEKKKRDEENIDPDIIKSITISIKDIDSFLIREPENNQIIIRLAYENEKSIIYKTINIRKEDNKTIIETNKEKTETEKTTYYIGFDSSKGFLIVIENTEE</sequence>
<gene>
    <name evidence="1" type="ORF">SBFV2_gp05</name>
</gene>
<evidence type="ECO:0000313" key="1">
    <source>
        <dbReference type="EMBL" id="AZI75772.1"/>
    </source>
</evidence>
<dbReference type="EMBL" id="MK064563">
    <property type="protein sequence ID" value="AZI75772.1"/>
    <property type="molecule type" value="Genomic_DNA"/>
</dbReference>
<reference evidence="1 2" key="1">
    <citation type="journal article" date="2018" name="Environ. Microbiol.">
        <title>New archaeal viruses discovered by metagenomic analysis of viral communities in enrichment cultures.</title>
        <authorList>
            <person name="Liu Y."/>
            <person name="Brandt D."/>
            <person name="Ishino S."/>
            <person name="Ishino Y."/>
            <person name="Koonin E.V."/>
            <person name="Kalinowski J."/>
            <person name="Krupovic M."/>
            <person name="Prangishvili D."/>
        </authorList>
    </citation>
    <scope>NUCLEOTIDE SEQUENCE [LARGE SCALE GENOMIC DNA]</scope>
</reference>
<protein>
    <submittedName>
        <fullName evidence="1">Uncharacterized protein</fullName>
    </submittedName>
</protein>
<proteinExistence type="predicted"/>
<evidence type="ECO:0000313" key="2">
    <source>
        <dbReference type="Proteomes" id="UP000277749"/>
    </source>
</evidence>
<organism evidence="1 2">
    <name type="scientific">Sulfolobales Beppu filamentous virus 2</name>
    <dbReference type="NCBI Taxonomy" id="2493123"/>
    <lineage>
        <taxon>Viruses</taxon>
        <taxon>Adnaviria</taxon>
        <taxon>Zilligvirae</taxon>
        <taxon>Taleaviricota</taxon>
        <taxon>Tokiviricetes</taxon>
        <taxon>Ligamenvirales</taxon>
        <taxon>Lipothrixviridae</taxon>
        <taxon>Alphalipothrixvirus</taxon>
        <taxon>Alphalipothrixvirus umijigokuense</taxon>
    </lineage>
</organism>
<accession>A0A3Q8Q6Z6</accession>
<keyword evidence="2" id="KW-1185">Reference proteome</keyword>
<dbReference type="Proteomes" id="UP000277749">
    <property type="component" value="Segment"/>
</dbReference>
<name>A0A3Q8Q6Z6_9VIRU</name>